<dbReference type="NCBIfam" id="NF003805">
    <property type="entry name" value="PRK05395.1-2"/>
    <property type="match status" value="1"/>
</dbReference>
<proteinExistence type="inferred from homology"/>
<dbReference type="PROSITE" id="PS01029">
    <property type="entry name" value="DEHYDROQUINASE_II"/>
    <property type="match status" value="1"/>
</dbReference>
<dbReference type="EC" id="4.2.1.10" evidence="6 8"/>
<evidence type="ECO:0000256" key="6">
    <source>
        <dbReference type="ARBA" id="ARBA00012060"/>
    </source>
</evidence>
<dbReference type="EMBL" id="LT984806">
    <property type="protein sequence ID" value="SPD48010.1"/>
    <property type="molecule type" value="Genomic_DNA"/>
</dbReference>
<dbReference type="HAMAP" id="MF_00169">
    <property type="entry name" value="AroQ"/>
    <property type="match status" value="1"/>
</dbReference>
<feature type="binding site" evidence="8 10">
    <location>
        <position position="124"/>
    </location>
    <ligand>
        <name>substrate</name>
    </ligand>
</feature>
<dbReference type="InterPro" id="IPR001874">
    <property type="entry name" value="DHquinase_II"/>
</dbReference>
<evidence type="ECO:0000256" key="8">
    <source>
        <dbReference type="HAMAP-Rule" id="MF_00169"/>
    </source>
</evidence>
<reference evidence="16 17" key="1">
    <citation type="submission" date="2018-01" db="EMBL/GenBank/DDBJ databases">
        <authorList>
            <person name="Clerissi C."/>
        </authorList>
    </citation>
    <scope>NUCLEOTIDE SEQUENCE [LARGE SCALE GENOMIC DNA]</scope>
    <source>
        <strain evidence="13">Cupriavidus taiwanensis STM 6082</strain>
        <strain evidence="14">Cupriavidus taiwanensis STM 6160</strain>
    </source>
</reference>
<dbReference type="GO" id="GO:0003855">
    <property type="term" value="F:3-dehydroquinate dehydratase activity"/>
    <property type="evidence" value="ECO:0007669"/>
    <property type="project" value="UniProtKB-UniRule"/>
</dbReference>
<dbReference type="PIRSF" id="PIRSF001399">
    <property type="entry name" value="DHquinase_II"/>
    <property type="match status" value="1"/>
</dbReference>
<evidence type="ECO:0000313" key="17">
    <source>
        <dbReference type="Proteomes" id="UP000256710"/>
    </source>
</evidence>
<dbReference type="PANTHER" id="PTHR21272:SF3">
    <property type="entry name" value="CATABOLIC 3-DEHYDROQUINASE"/>
    <property type="match status" value="1"/>
</dbReference>
<feature type="binding site" evidence="8 10">
    <location>
        <begin position="114"/>
        <end position="115"/>
    </location>
    <ligand>
        <name>substrate</name>
    </ligand>
</feature>
<feature type="active site" description="Proton acceptor" evidence="8 9">
    <location>
        <position position="35"/>
    </location>
</feature>
<dbReference type="GO" id="GO:0019631">
    <property type="term" value="P:quinate catabolic process"/>
    <property type="evidence" value="ECO:0007669"/>
    <property type="project" value="TreeGrafter"/>
</dbReference>
<dbReference type="NCBIfam" id="NF003806">
    <property type="entry name" value="PRK05395.1-3"/>
    <property type="match status" value="1"/>
</dbReference>
<dbReference type="InterPro" id="IPR018509">
    <property type="entry name" value="DHquinase_II_CS"/>
</dbReference>
<evidence type="ECO:0000256" key="9">
    <source>
        <dbReference type="PIRSR" id="PIRSR001399-1"/>
    </source>
</evidence>
<keyword evidence="8" id="KW-0057">Aromatic amino acid biosynthesis</keyword>
<dbReference type="Proteomes" id="UP000255168">
    <property type="component" value="Chromosome I"/>
</dbReference>
<feature type="transmembrane region" description="Helical" evidence="12">
    <location>
        <begin position="128"/>
        <end position="148"/>
    </location>
</feature>
<dbReference type="UniPathway" id="UPA00053">
    <property type="reaction ID" value="UER00086"/>
</dbReference>
<dbReference type="SUPFAM" id="SSF52304">
    <property type="entry name" value="Type II 3-dehydroquinate dehydratase"/>
    <property type="match status" value="1"/>
</dbReference>
<dbReference type="Proteomes" id="UP000256710">
    <property type="component" value="Unassembled WGS sequence"/>
</dbReference>
<dbReference type="EMBL" id="OFTC01000017">
    <property type="protein sequence ID" value="SOZ36040.1"/>
    <property type="molecule type" value="Genomic_DNA"/>
</dbReference>
<dbReference type="InterPro" id="IPR036441">
    <property type="entry name" value="DHquinase_II_sf"/>
</dbReference>
<evidence type="ECO:0000313" key="13">
    <source>
        <dbReference type="EMBL" id="SOZ36040.1"/>
    </source>
</evidence>
<feature type="site" description="Transition state stabilizer" evidence="8 11">
    <location>
        <position position="30"/>
    </location>
</feature>
<dbReference type="CDD" id="cd00466">
    <property type="entry name" value="DHQase_II"/>
    <property type="match status" value="1"/>
</dbReference>
<gene>
    <name evidence="8 14" type="primary">aroQ</name>
    <name evidence="13" type="ORF">CBM2605_A240042</name>
    <name evidence="14" type="ORF">CBM2607_12950</name>
    <name evidence="15" type="ORF">CBM2607_20030</name>
</gene>
<comment type="pathway">
    <text evidence="3 8">Metabolic intermediate biosynthesis; chorismate biosynthesis; chorismate from D-erythrose 4-phosphate and phosphoenolpyruvate: step 3/7.</text>
</comment>
<evidence type="ECO:0000256" key="3">
    <source>
        <dbReference type="ARBA" id="ARBA00004902"/>
    </source>
</evidence>
<evidence type="ECO:0000256" key="10">
    <source>
        <dbReference type="PIRSR" id="PIRSR001399-2"/>
    </source>
</evidence>
<dbReference type="Pfam" id="PF01220">
    <property type="entry name" value="DHquinase_II"/>
    <property type="match status" value="1"/>
</dbReference>
<comment type="catalytic activity">
    <reaction evidence="1 8">
        <text>3-dehydroquinate = 3-dehydroshikimate + H2O</text>
        <dbReference type="Rhea" id="RHEA:21096"/>
        <dbReference type="ChEBI" id="CHEBI:15377"/>
        <dbReference type="ChEBI" id="CHEBI:16630"/>
        <dbReference type="ChEBI" id="CHEBI:32364"/>
        <dbReference type="EC" id="4.2.1.10"/>
    </reaction>
</comment>
<evidence type="ECO:0000256" key="5">
    <source>
        <dbReference type="ARBA" id="ARBA00011193"/>
    </source>
</evidence>
<keyword evidence="7 8" id="KW-0456">Lyase</keyword>
<dbReference type="NCBIfam" id="NF003807">
    <property type="entry name" value="PRK05395.1-4"/>
    <property type="match status" value="1"/>
</dbReference>
<accession>A0A375HCR6</accession>
<keyword evidence="17" id="KW-1185">Reference proteome</keyword>
<comment type="subunit">
    <text evidence="5 8">Homododecamer.</text>
</comment>
<dbReference type="AlphaFoldDB" id="A0A375HCR6"/>
<organism evidence="14 16">
    <name type="scientific">Cupriavidus neocaledonicus</name>
    <dbReference type="NCBI Taxonomy" id="1040979"/>
    <lineage>
        <taxon>Bacteria</taxon>
        <taxon>Pseudomonadati</taxon>
        <taxon>Pseudomonadota</taxon>
        <taxon>Betaproteobacteria</taxon>
        <taxon>Burkholderiales</taxon>
        <taxon>Burkholderiaceae</taxon>
        <taxon>Cupriavidus</taxon>
    </lineage>
</organism>
<dbReference type="NCBIfam" id="TIGR01088">
    <property type="entry name" value="aroQ"/>
    <property type="match status" value="1"/>
</dbReference>
<comment type="similarity">
    <text evidence="4 8">Belongs to the type-II 3-dehydroquinase family.</text>
</comment>
<dbReference type="GO" id="GO:0009073">
    <property type="term" value="P:aromatic amino acid family biosynthetic process"/>
    <property type="evidence" value="ECO:0007669"/>
    <property type="project" value="UniProtKB-KW"/>
</dbReference>
<evidence type="ECO:0000256" key="4">
    <source>
        <dbReference type="ARBA" id="ARBA00011037"/>
    </source>
</evidence>
<dbReference type="PANTHER" id="PTHR21272">
    <property type="entry name" value="CATABOLIC 3-DEHYDROQUINASE"/>
    <property type="match status" value="1"/>
</dbReference>
<sequence>MTASRSIRRSPRYRKVLVLHGPNLNLLGTREPETYGHTTLADIDAALAERAAKAGIALDTFQSNHEGALVDRIHAARAEGVEFIIINPAAYTHTSVALRDALAGVAIPFVEVHLSNVHRRESFRHHSYFSDVAVGVVCGLGWQGYLLALDYVLGQEQPPPDSSGS</sequence>
<evidence type="ECO:0000313" key="14">
    <source>
        <dbReference type="EMBL" id="SPD48010.1"/>
    </source>
</evidence>
<dbReference type="GO" id="GO:0008652">
    <property type="term" value="P:amino acid biosynthetic process"/>
    <property type="evidence" value="ECO:0007669"/>
    <property type="project" value="UniProtKB-KW"/>
</dbReference>
<dbReference type="GO" id="GO:0009423">
    <property type="term" value="P:chorismate biosynthetic process"/>
    <property type="evidence" value="ECO:0007669"/>
    <property type="project" value="UniProtKB-UniRule"/>
</dbReference>
<evidence type="ECO:0000256" key="11">
    <source>
        <dbReference type="PIRSR" id="PIRSR001399-3"/>
    </source>
</evidence>
<comment type="function">
    <text evidence="2 8">Catalyzes a trans-dehydration via an enolate intermediate.</text>
</comment>
<name>A0A375HCR6_9BURK</name>
<keyword evidence="12" id="KW-0812">Transmembrane</keyword>
<keyword evidence="12" id="KW-0472">Membrane</keyword>
<feature type="binding site" evidence="8 10">
    <location>
        <position position="93"/>
    </location>
    <ligand>
        <name>substrate</name>
    </ligand>
</feature>
<evidence type="ECO:0000256" key="1">
    <source>
        <dbReference type="ARBA" id="ARBA00001864"/>
    </source>
</evidence>
<feature type="binding site" evidence="8 10">
    <location>
        <position position="100"/>
    </location>
    <ligand>
        <name>substrate</name>
    </ligand>
</feature>
<dbReference type="EMBL" id="LT984806">
    <property type="protein sequence ID" value="SPD48044.1"/>
    <property type="molecule type" value="Genomic_DNA"/>
</dbReference>
<dbReference type="Gene3D" id="3.40.50.9100">
    <property type="entry name" value="Dehydroquinase, class II"/>
    <property type="match status" value="1"/>
</dbReference>
<evidence type="ECO:0000313" key="16">
    <source>
        <dbReference type="Proteomes" id="UP000255168"/>
    </source>
</evidence>
<evidence type="ECO:0000313" key="15">
    <source>
        <dbReference type="EMBL" id="SPD48044.1"/>
    </source>
</evidence>
<protein>
    <recommendedName>
        <fullName evidence="6 8">3-dehydroquinate dehydratase</fullName>
        <shortName evidence="8">3-dehydroquinase</shortName>
        <ecNumber evidence="6 8">4.2.1.10</ecNumber>
    </recommendedName>
    <alternativeName>
        <fullName evidence="8">Type II DHQase</fullName>
    </alternativeName>
</protein>
<evidence type="ECO:0000256" key="2">
    <source>
        <dbReference type="ARBA" id="ARBA00003924"/>
    </source>
</evidence>
<keyword evidence="8" id="KW-0028">Amino-acid biosynthesis</keyword>
<feature type="active site" description="Proton donor" evidence="8 9">
    <location>
        <position position="113"/>
    </location>
</feature>
<evidence type="ECO:0000256" key="7">
    <source>
        <dbReference type="ARBA" id="ARBA00023239"/>
    </source>
</evidence>
<feature type="binding site" evidence="8 10">
    <location>
        <position position="87"/>
    </location>
    <ligand>
        <name>substrate</name>
    </ligand>
</feature>
<keyword evidence="12" id="KW-1133">Transmembrane helix</keyword>
<evidence type="ECO:0000256" key="12">
    <source>
        <dbReference type="SAM" id="Phobius"/>
    </source>
</evidence>
<dbReference type="NCBIfam" id="NF003804">
    <property type="entry name" value="PRK05395.1-1"/>
    <property type="match status" value="1"/>
</dbReference>
<dbReference type="RefSeq" id="WP_018006313.1">
    <property type="nucleotide sequence ID" value="NZ_AQUR01000096.1"/>
</dbReference>